<comment type="caution">
    <text evidence="2">The sequence shown here is derived from an EMBL/GenBank/DDBJ whole genome shotgun (WGS) entry which is preliminary data.</text>
</comment>
<proteinExistence type="predicted"/>
<reference evidence="2 3" key="1">
    <citation type="submission" date="2018-08" db="EMBL/GenBank/DDBJ databases">
        <title>Genomic investigation of the strawberry pathogen Phytophthora fragariae indicates pathogenicity is determined by transcriptional variation in three key races.</title>
        <authorList>
            <person name="Adams T.M."/>
            <person name="Armitage A.D."/>
            <person name="Sobczyk M.K."/>
            <person name="Bates H.J."/>
            <person name="Dunwell J.M."/>
            <person name="Nellist C.F."/>
            <person name="Harrison R.J."/>
        </authorList>
    </citation>
    <scope>NUCLEOTIDE SEQUENCE [LARGE SCALE GENOMIC DNA]</scope>
    <source>
        <strain evidence="2 3">SCRP333</strain>
    </source>
</reference>
<organism evidence="2 3">
    <name type="scientific">Phytophthora rubi</name>
    <dbReference type="NCBI Taxonomy" id="129364"/>
    <lineage>
        <taxon>Eukaryota</taxon>
        <taxon>Sar</taxon>
        <taxon>Stramenopiles</taxon>
        <taxon>Oomycota</taxon>
        <taxon>Peronosporomycetes</taxon>
        <taxon>Peronosporales</taxon>
        <taxon>Peronosporaceae</taxon>
        <taxon>Phytophthora</taxon>
    </lineage>
</organism>
<dbReference type="Proteomes" id="UP000434957">
    <property type="component" value="Unassembled WGS sequence"/>
</dbReference>
<evidence type="ECO:0000256" key="1">
    <source>
        <dbReference type="SAM" id="MobiDB-lite"/>
    </source>
</evidence>
<feature type="region of interest" description="Disordered" evidence="1">
    <location>
        <begin position="87"/>
        <end position="106"/>
    </location>
</feature>
<evidence type="ECO:0000313" key="2">
    <source>
        <dbReference type="EMBL" id="KAE9324859.1"/>
    </source>
</evidence>
<dbReference type="EMBL" id="QXFT01001225">
    <property type="protein sequence ID" value="KAE9324859.1"/>
    <property type="molecule type" value="Genomic_DNA"/>
</dbReference>
<accession>A0A6A4EXC5</accession>
<name>A0A6A4EXC5_9STRA</name>
<sequence length="122" mass="13479">MLGDVEERVEKLWTLTHRERSVCPAWGLNPRAPEWNRALLHTAPGRRQSPAMKMSKLTVDASIRVVGPVLTPAVTSKGRFEESCCADRHLGSPHSPKRYTSCSRSSPSAVSVVPRLSSVVFQ</sequence>
<dbReference type="AlphaFoldDB" id="A0A6A4EXC5"/>
<protein>
    <submittedName>
        <fullName evidence="2">Uncharacterized protein</fullName>
    </submittedName>
</protein>
<evidence type="ECO:0000313" key="3">
    <source>
        <dbReference type="Proteomes" id="UP000434957"/>
    </source>
</evidence>
<keyword evidence="3" id="KW-1185">Reference proteome</keyword>
<gene>
    <name evidence="2" type="ORF">PR003_g16630</name>
</gene>